<evidence type="ECO:0000313" key="2">
    <source>
        <dbReference type="EMBL" id="MCT7970432.1"/>
    </source>
</evidence>
<organism evidence="2 3">
    <name type="scientific">Laspinema palackyanum D2a</name>
    <dbReference type="NCBI Taxonomy" id="2953684"/>
    <lineage>
        <taxon>Bacteria</taxon>
        <taxon>Bacillati</taxon>
        <taxon>Cyanobacteriota</taxon>
        <taxon>Cyanophyceae</taxon>
        <taxon>Oscillatoriophycideae</taxon>
        <taxon>Oscillatoriales</taxon>
        <taxon>Laspinemataceae</taxon>
        <taxon>Laspinema</taxon>
        <taxon>Laspinema palackyanum</taxon>
    </lineage>
</organism>
<proteinExistence type="predicted"/>
<sequence length="284" mass="32086">MPKKKYKKPKDVSNEPIQLSLFDLLLDNLPDSDSLSEPANCYEDAELSQPDSLLESSDASQSKEDNSRGESFSAIPERLFVPDRFESLENRAKHQLENFIVPVETALAHLDETYSDMRSAGRGAFWVFRGNSGSGKSTFLHTVNLFRPQVKTISIRAEQSVPDTLRELRNSDRSLNELRILVLEGREALTDFSEEELEKNLHAINSFIRSDYGRDTLIVWPCNSDPLEEKLIDLAARLGAESLLGVGDRSYRFQGSPQNQYSGSRTHEVQYIGELTHLNHPNLS</sequence>
<feature type="compositionally biased region" description="Polar residues" evidence="1">
    <location>
        <begin position="49"/>
        <end position="60"/>
    </location>
</feature>
<evidence type="ECO:0000313" key="3">
    <source>
        <dbReference type="Proteomes" id="UP001525890"/>
    </source>
</evidence>
<protein>
    <recommendedName>
        <fullName evidence="4">ATP-binding protein</fullName>
    </recommendedName>
</protein>
<accession>A0ABT2N469</accession>
<reference evidence="2 3" key="1">
    <citation type="journal article" date="2022" name="Front. Microbiol.">
        <title>High genomic differentiation and limited gene flow indicate recent cryptic speciation within the genus Laspinema (cyanobacteria).</title>
        <authorList>
            <person name="Stanojkovic A."/>
            <person name="Skoupy S."/>
            <person name="Skaloud P."/>
            <person name="Dvorak P."/>
        </authorList>
    </citation>
    <scope>NUCLEOTIDE SEQUENCE [LARGE SCALE GENOMIC DNA]</scope>
    <source>
        <strain evidence="2 3">D2a</strain>
    </source>
</reference>
<gene>
    <name evidence="2" type="ORF">NG799_29400</name>
</gene>
<feature type="region of interest" description="Disordered" evidence="1">
    <location>
        <begin position="35"/>
        <end position="73"/>
    </location>
</feature>
<name>A0ABT2N469_9CYAN</name>
<dbReference type="Proteomes" id="UP001525890">
    <property type="component" value="Unassembled WGS sequence"/>
</dbReference>
<dbReference type="RefSeq" id="WP_368009844.1">
    <property type="nucleotide sequence ID" value="NZ_JAMXFF010000115.1"/>
</dbReference>
<evidence type="ECO:0008006" key="4">
    <source>
        <dbReference type="Google" id="ProtNLM"/>
    </source>
</evidence>
<comment type="caution">
    <text evidence="2">The sequence shown here is derived from an EMBL/GenBank/DDBJ whole genome shotgun (WGS) entry which is preliminary data.</text>
</comment>
<evidence type="ECO:0000256" key="1">
    <source>
        <dbReference type="SAM" id="MobiDB-lite"/>
    </source>
</evidence>
<dbReference type="EMBL" id="JAMXFF010000115">
    <property type="protein sequence ID" value="MCT7970432.1"/>
    <property type="molecule type" value="Genomic_DNA"/>
</dbReference>
<keyword evidence="3" id="KW-1185">Reference proteome</keyword>